<dbReference type="AlphaFoldDB" id="A0A6G0YL07"/>
<feature type="region of interest" description="Disordered" evidence="1">
    <location>
        <begin position="44"/>
        <end position="159"/>
    </location>
</feature>
<accession>A0A6G0YL07</accession>
<feature type="compositionally biased region" description="Basic and acidic residues" evidence="1">
    <location>
        <begin position="113"/>
        <end position="137"/>
    </location>
</feature>
<proteinExistence type="predicted"/>
<keyword evidence="3" id="KW-1185">Reference proteome</keyword>
<evidence type="ECO:0000313" key="3">
    <source>
        <dbReference type="Proteomes" id="UP000478052"/>
    </source>
</evidence>
<dbReference type="Proteomes" id="UP000478052">
    <property type="component" value="Unassembled WGS sequence"/>
</dbReference>
<name>A0A6G0YL07_APHCR</name>
<feature type="compositionally biased region" description="Polar residues" evidence="1">
    <location>
        <begin position="97"/>
        <end position="106"/>
    </location>
</feature>
<dbReference type="EMBL" id="VUJU01003480">
    <property type="protein sequence ID" value="KAF0757752.1"/>
    <property type="molecule type" value="Genomic_DNA"/>
</dbReference>
<gene>
    <name evidence="2" type="ORF">FWK35_00014959</name>
</gene>
<evidence type="ECO:0000313" key="2">
    <source>
        <dbReference type="EMBL" id="KAF0757752.1"/>
    </source>
</evidence>
<evidence type="ECO:0000256" key="1">
    <source>
        <dbReference type="SAM" id="MobiDB-lite"/>
    </source>
</evidence>
<feature type="compositionally biased region" description="Polar residues" evidence="1">
    <location>
        <begin position="76"/>
        <end position="87"/>
    </location>
</feature>
<reference evidence="2 3" key="1">
    <citation type="submission" date="2019-08" db="EMBL/GenBank/DDBJ databases">
        <title>Whole genome of Aphis craccivora.</title>
        <authorList>
            <person name="Voronova N.V."/>
            <person name="Shulinski R.S."/>
            <person name="Bandarenka Y.V."/>
            <person name="Zhorov D.G."/>
            <person name="Warner D."/>
        </authorList>
    </citation>
    <scope>NUCLEOTIDE SEQUENCE [LARGE SCALE GENOMIC DNA]</scope>
    <source>
        <strain evidence="2">180601</strain>
        <tissue evidence="2">Whole Body</tissue>
    </source>
</reference>
<feature type="compositionally biased region" description="Basic residues" evidence="1">
    <location>
        <begin position="149"/>
        <end position="159"/>
    </location>
</feature>
<sequence>MYEDNMLRICGRQVRKWPDLFQVGFYTRTTISIPVFRLSVKVDTSVNNPPSTSSGNTKKGKNQTHTNETFIIGHNLQPSTSPRTDQSGPEKIDAGNLQITVQQNKNDMAITIGKKEKTKQDKNVKVEDTTHQDEKTQPKKNTPAFTRKNASRKKSPSKK</sequence>
<protein>
    <submittedName>
        <fullName evidence="2">Uncharacterized protein</fullName>
    </submittedName>
</protein>
<comment type="caution">
    <text evidence="2">The sequence shown here is derived from an EMBL/GenBank/DDBJ whole genome shotgun (WGS) entry which is preliminary data.</text>
</comment>
<feature type="compositionally biased region" description="Polar residues" evidence="1">
    <location>
        <begin position="44"/>
        <end position="69"/>
    </location>
</feature>
<organism evidence="2 3">
    <name type="scientific">Aphis craccivora</name>
    <name type="common">Cowpea aphid</name>
    <dbReference type="NCBI Taxonomy" id="307492"/>
    <lineage>
        <taxon>Eukaryota</taxon>
        <taxon>Metazoa</taxon>
        <taxon>Ecdysozoa</taxon>
        <taxon>Arthropoda</taxon>
        <taxon>Hexapoda</taxon>
        <taxon>Insecta</taxon>
        <taxon>Pterygota</taxon>
        <taxon>Neoptera</taxon>
        <taxon>Paraneoptera</taxon>
        <taxon>Hemiptera</taxon>
        <taxon>Sternorrhyncha</taxon>
        <taxon>Aphidomorpha</taxon>
        <taxon>Aphidoidea</taxon>
        <taxon>Aphididae</taxon>
        <taxon>Aphidini</taxon>
        <taxon>Aphis</taxon>
        <taxon>Aphis</taxon>
    </lineage>
</organism>